<evidence type="ECO:0000313" key="2">
    <source>
        <dbReference type="EMBL" id="GAG10531.1"/>
    </source>
</evidence>
<dbReference type="InterPro" id="IPR024975">
    <property type="entry name" value="NOV_C"/>
</dbReference>
<reference evidence="2" key="1">
    <citation type="journal article" date="2014" name="Front. Microbiol.">
        <title>High frequency of phylogenetically diverse reductive dehalogenase-homologous genes in deep subseafloor sedimentary metagenomes.</title>
        <authorList>
            <person name="Kawai M."/>
            <person name="Futagami T."/>
            <person name="Toyoda A."/>
            <person name="Takaki Y."/>
            <person name="Nishi S."/>
            <person name="Hori S."/>
            <person name="Arai W."/>
            <person name="Tsubouchi T."/>
            <person name="Morono Y."/>
            <person name="Uchiyama I."/>
            <person name="Ito T."/>
            <person name="Fujiyama A."/>
            <person name="Inagaki F."/>
            <person name="Takami H."/>
        </authorList>
    </citation>
    <scope>NUCLEOTIDE SEQUENCE</scope>
    <source>
        <strain evidence="2">Expedition CK06-06</strain>
    </source>
</reference>
<dbReference type="Pfam" id="PF13020">
    <property type="entry name" value="NOV_C"/>
    <property type="match status" value="1"/>
</dbReference>
<evidence type="ECO:0000259" key="1">
    <source>
        <dbReference type="Pfam" id="PF13020"/>
    </source>
</evidence>
<feature type="non-terminal residue" evidence="2">
    <location>
        <position position="1"/>
    </location>
</feature>
<organism evidence="2">
    <name type="scientific">marine sediment metagenome</name>
    <dbReference type="NCBI Taxonomy" id="412755"/>
    <lineage>
        <taxon>unclassified sequences</taxon>
        <taxon>metagenomes</taxon>
        <taxon>ecological metagenomes</taxon>
    </lineage>
</organism>
<dbReference type="EMBL" id="BARS01027312">
    <property type="protein sequence ID" value="GAG10531.1"/>
    <property type="molecule type" value="Genomic_DNA"/>
</dbReference>
<dbReference type="AlphaFoldDB" id="X0WCY7"/>
<accession>X0WCY7</accession>
<feature type="domain" description="Protein NO VEIN C-terminal" evidence="1">
    <location>
        <begin position="2"/>
        <end position="86"/>
    </location>
</feature>
<name>X0WCY7_9ZZZZ</name>
<protein>
    <recommendedName>
        <fullName evidence="1">Protein NO VEIN C-terminal domain-containing protein</fullName>
    </recommendedName>
</protein>
<comment type="caution">
    <text evidence="2">The sequence shown here is derived from an EMBL/GenBank/DDBJ whole genome shotgun (WGS) entry which is preliminary data.</text>
</comment>
<proteinExistence type="predicted"/>
<sequence length="121" mass="13797">RIGMEISVQFEVDNGRTPEDVSAENLGFDIRSRDKLGNVRYIEVKARAGAEAVALTQNEWFKAKRFQNDYYLYAVMNAATRPQLYVVQNPAENLQPEEKVEVVRYVIPFKEIEAKGEGQIG</sequence>
<gene>
    <name evidence="2" type="ORF">S01H1_42913</name>
</gene>